<dbReference type="PANTHER" id="PTHR48081">
    <property type="entry name" value="AB HYDROLASE SUPERFAMILY PROTEIN C4A8.06C"/>
    <property type="match status" value="1"/>
</dbReference>
<dbReference type="KEGG" id="nah:F5544_01320"/>
<organism evidence="3 4">
    <name type="scientific">Nocardia arthritidis</name>
    <dbReference type="NCBI Taxonomy" id="228602"/>
    <lineage>
        <taxon>Bacteria</taxon>
        <taxon>Bacillati</taxon>
        <taxon>Actinomycetota</taxon>
        <taxon>Actinomycetes</taxon>
        <taxon>Mycobacteriales</taxon>
        <taxon>Nocardiaceae</taxon>
        <taxon>Nocardia</taxon>
    </lineage>
</organism>
<name>A0A6G9Y4R2_9NOCA</name>
<accession>A0A6G9Y4R2</accession>
<sequence>MRQADPSVVTGLARHAGVGPALSLNVFTRNGFRMRRMLAAGAIALLMSPIGHVARAEPVATVLPAITYATADGRDLLLDLYLPATGPAPAPLIVYIHGGAWKFGSRTNDGNAMPWGTVAGMAATLTARGYAVASVEHRFSTQVRWPAQLYDVKAAVRWLRANAGEYHLNPEKVAAWGDSSGGQLAAMLGVTGDDRRFEGDLGNADQSSRVQAVVDWFGPTDLRTMDRQRAPFGLRHDAAGSPESDLLGCVPSSCPELAGDASPIDHISDRTPPFLIEHGRFDHIVPFGQSPEFYDALTAAGVPAEFHAYDTDHEFLGPTPMAEILDPFYRFLDRELR</sequence>
<dbReference type="EMBL" id="CP046172">
    <property type="protein sequence ID" value="QIS08189.1"/>
    <property type="molecule type" value="Genomic_DNA"/>
</dbReference>
<dbReference type="GO" id="GO:0016787">
    <property type="term" value="F:hydrolase activity"/>
    <property type="evidence" value="ECO:0007669"/>
    <property type="project" value="UniProtKB-KW"/>
</dbReference>
<gene>
    <name evidence="3" type="ORF">F5544_01320</name>
</gene>
<dbReference type="InterPro" id="IPR049492">
    <property type="entry name" value="BD-FAE-like_dom"/>
</dbReference>
<protein>
    <submittedName>
        <fullName evidence="3">Alpha/beta hydrolase fold domain-containing protein</fullName>
    </submittedName>
</protein>
<evidence type="ECO:0000256" key="1">
    <source>
        <dbReference type="ARBA" id="ARBA00022801"/>
    </source>
</evidence>
<evidence type="ECO:0000313" key="3">
    <source>
        <dbReference type="EMBL" id="QIS08189.1"/>
    </source>
</evidence>
<dbReference type="Pfam" id="PF20434">
    <property type="entry name" value="BD-FAE"/>
    <property type="match status" value="1"/>
</dbReference>
<proteinExistence type="predicted"/>
<reference evidence="3 4" key="1">
    <citation type="journal article" date="2019" name="ACS Chem. Biol.">
        <title>Identification and Mobilization of a Cryptic Antibiotic Biosynthesis Gene Locus from a Human-Pathogenic Nocardia Isolate.</title>
        <authorList>
            <person name="Herisse M."/>
            <person name="Ishida K."/>
            <person name="Porter J.L."/>
            <person name="Howden B."/>
            <person name="Hertweck C."/>
            <person name="Stinear T.P."/>
            <person name="Pidot S.J."/>
        </authorList>
    </citation>
    <scope>NUCLEOTIDE SEQUENCE [LARGE SCALE GENOMIC DNA]</scope>
    <source>
        <strain evidence="3 4">AUSMDU00012717</strain>
    </source>
</reference>
<keyword evidence="4" id="KW-1185">Reference proteome</keyword>
<dbReference type="SUPFAM" id="SSF53474">
    <property type="entry name" value="alpha/beta-Hydrolases"/>
    <property type="match status" value="1"/>
</dbReference>
<dbReference type="InterPro" id="IPR050300">
    <property type="entry name" value="GDXG_lipolytic_enzyme"/>
</dbReference>
<feature type="domain" description="BD-FAE-like" evidence="2">
    <location>
        <begin position="78"/>
        <end position="297"/>
    </location>
</feature>
<dbReference type="PANTHER" id="PTHR48081:SF13">
    <property type="entry name" value="ALPHA_BETA HYDROLASE"/>
    <property type="match status" value="1"/>
</dbReference>
<keyword evidence="1 3" id="KW-0378">Hydrolase</keyword>
<evidence type="ECO:0000313" key="4">
    <source>
        <dbReference type="Proteomes" id="UP000503540"/>
    </source>
</evidence>
<dbReference type="Gene3D" id="3.40.50.1820">
    <property type="entry name" value="alpha/beta hydrolase"/>
    <property type="match status" value="1"/>
</dbReference>
<dbReference type="Proteomes" id="UP000503540">
    <property type="component" value="Chromosome"/>
</dbReference>
<dbReference type="AlphaFoldDB" id="A0A6G9Y4R2"/>
<evidence type="ECO:0000259" key="2">
    <source>
        <dbReference type="Pfam" id="PF20434"/>
    </source>
</evidence>
<dbReference type="InterPro" id="IPR029058">
    <property type="entry name" value="AB_hydrolase_fold"/>
</dbReference>